<evidence type="ECO:0000256" key="1">
    <source>
        <dbReference type="SAM" id="MobiDB-lite"/>
    </source>
</evidence>
<dbReference type="AlphaFoldDB" id="A0A7S1X4I9"/>
<gene>
    <name evidence="2" type="ORF">TCHU04912_LOCUS10101</name>
</gene>
<evidence type="ECO:0000313" key="2">
    <source>
        <dbReference type="EMBL" id="CAD9207865.1"/>
    </source>
</evidence>
<proteinExistence type="predicted"/>
<reference evidence="2" key="1">
    <citation type="submission" date="2021-01" db="EMBL/GenBank/DDBJ databases">
        <authorList>
            <person name="Corre E."/>
            <person name="Pelletier E."/>
            <person name="Niang G."/>
            <person name="Scheremetjew M."/>
            <person name="Finn R."/>
            <person name="Kale V."/>
            <person name="Holt S."/>
            <person name="Cochrane G."/>
            <person name="Meng A."/>
            <person name="Brown T."/>
            <person name="Cohen L."/>
        </authorList>
    </citation>
    <scope>NUCLEOTIDE SEQUENCE</scope>
    <source>
        <strain evidence="2">PLY429</strain>
    </source>
</reference>
<feature type="region of interest" description="Disordered" evidence="1">
    <location>
        <begin position="108"/>
        <end position="138"/>
    </location>
</feature>
<organism evidence="2">
    <name type="scientific">Tetraselmis chuii</name>
    <dbReference type="NCBI Taxonomy" id="63592"/>
    <lineage>
        <taxon>Eukaryota</taxon>
        <taxon>Viridiplantae</taxon>
        <taxon>Chlorophyta</taxon>
        <taxon>core chlorophytes</taxon>
        <taxon>Chlorodendrophyceae</taxon>
        <taxon>Chlorodendrales</taxon>
        <taxon>Chlorodendraceae</taxon>
        <taxon>Tetraselmis</taxon>
    </lineage>
</organism>
<accession>A0A7S1X4I9</accession>
<dbReference type="EMBL" id="HBGG01019511">
    <property type="protein sequence ID" value="CAD9207865.1"/>
    <property type="molecule type" value="Transcribed_RNA"/>
</dbReference>
<name>A0A7S1X4I9_9CHLO</name>
<protein>
    <submittedName>
        <fullName evidence="2">Uncharacterized protein</fullName>
    </submittedName>
</protein>
<sequence length="166" mass="19181">MKYMSSFTIHEVPPAEDRARRRRKGDGIATKEKLQMMPPEVQAGVSGRQSVTAPAGWTHRRQILLLHMATLPLCFGATLPCVPPDVLQIVFHPSLGGKLEPELEWPRKRPRDFRDYSKRPELDETAEERRKRVAGEVQREYERQQLQEELQTRNRALADAAWQSLE</sequence>